<evidence type="ECO:0000256" key="4">
    <source>
        <dbReference type="ARBA" id="ARBA00023027"/>
    </source>
</evidence>
<keyword evidence="6" id="KW-0963">Cytoplasm</keyword>
<dbReference type="GO" id="GO:0051287">
    <property type="term" value="F:NAD binding"/>
    <property type="evidence" value="ECO:0007669"/>
    <property type="project" value="UniProtKB-ARBA"/>
</dbReference>
<feature type="binding site" evidence="6">
    <location>
        <begin position="148"/>
        <end position="149"/>
    </location>
    <ligand>
        <name>NAD(+)</name>
        <dbReference type="ChEBI" id="CHEBI:57540"/>
    </ligand>
</feature>
<dbReference type="GO" id="GO:0005737">
    <property type="term" value="C:cytoplasm"/>
    <property type="evidence" value="ECO:0007669"/>
    <property type="project" value="UniProtKB-SubCell"/>
</dbReference>
<keyword evidence="2 6" id="KW-0418">Kinase</keyword>
<dbReference type="Gene3D" id="2.60.200.30">
    <property type="entry name" value="Probable inorganic polyphosphate/atp-NAD kinase, domain 2"/>
    <property type="match status" value="1"/>
</dbReference>
<dbReference type="GO" id="GO:0019674">
    <property type="term" value="P:NAD+ metabolic process"/>
    <property type="evidence" value="ECO:0007669"/>
    <property type="project" value="InterPro"/>
</dbReference>
<dbReference type="Pfam" id="PF20143">
    <property type="entry name" value="NAD_kinase_C"/>
    <property type="match status" value="1"/>
</dbReference>
<dbReference type="PANTHER" id="PTHR20275">
    <property type="entry name" value="NAD KINASE"/>
    <property type="match status" value="1"/>
</dbReference>
<dbReference type="OrthoDB" id="9774737at2"/>
<comment type="caution">
    <text evidence="7">The sequence shown here is derived from an EMBL/GenBank/DDBJ whole genome shotgun (WGS) entry which is preliminary data.</text>
</comment>
<name>A0A8J3E929_9GAMM</name>
<feature type="binding site" evidence="6">
    <location>
        <position position="178"/>
    </location>
    <ligand>
        <name>NAD(+)</name>
        <dbReference type="ChEBI" id="CHEBI:57540"/>
    </ligand>
</feature>
<dbReference type="GO" id="GO:0003951">
    <property type="term" value="F:NAD+ kinase activity"/>
    <property type="evidence" value="ECO:0007669"/>
    <property type="project" value="UniProtKB-UniRule"/>
</dbReference>
<dbReference type="HAMAP" id="MF_00361">
    <property type="entry name" value="NAD_kinase"/>
    <property type="match status" value="1"/>
</dbReference>
<evidence type="ECO:0000256" key="3">
    <source>
        <dbReference type="ARBA" id="ARBA00022857"/>
    </source>
</evidence>
<dbReference type="Proteomes" id="UP000636949">
    <property type="component" value="Unassembled WGS sequence"/>
</dbReference>
<dbReference type="InterPro" id="IPR016064">
    <property type="entry name" value="NAD/diacylglycerol_kinase_sf"/>
</dbReference>
<keyword evidence="4 6" id="KW-0520">NAD</keyword>
<dbReference type="InterPro" id="IPR017438">
    <property type="entry name" value="ATP-NAD_kinase_N"/>
</dbReference>
<dbReference type="Pfam" id="PF01513">
    <property type="entry name" value="NAD_kinase"/>
    <property type="match status" value="1"/>
</dbReference>
<reference evidence="7" key="2">
    <citation type="submission" date="2020-09" db="EMBL/GenBank/DDBJ databases">
        <authorList>
            <person name="Sun Q."/>
            <person name="Zhou Y."/>
        </authorList>
    </citation>
    <scope>NUCLEOTIDE SEQUENCE</scope>
    <source>
        <strain evidence="7">CGMCC 1.15758</strain>
    </source>
</reference>
<protein>
    <recommendedName>
        <fullName evidence="6">NAD kinase</fullName>
        <ecNumber evidence="6">2.7.1.23</ecNumber>
    </recommendedName>
    <alternativeName>
        <fullName evidence="6">ATP-dependent NAD kinase</fullName>
    </alternativeName>
</protein>
<dbReference type="PANTHER" id="PTHR20275:SF0">
    <property type="entry name" value="NAD KINASE"/>
    <property type="match status" value="1"/>
</dbReference>
<keyword evidence="8" id="KW-1185">Reference proteome</keyword>
<dbReference type="AlphaFoldDB" id="A0A8J3E929"/>
<dbReference type="NCBIfam" id="NF002306">
    <property type="entry name" value="PRK01231.1"/>
    <property type="match status" value="1"/>
</dbReference>
<comment type="function">
    <text evidence="6">Involved in the regulation of the intracellular balance of NAD and NADP, and is a key enzyme in the biosynthesis of NADP. Catalyzes specifically the phosphorylation on 2'-hydroxyl of the adenosine moiety of NAD to yield NADP.</text>
</comment>
<dbReference type="Gene3D" id="3.40.50.10330">
    <property type="entry name" value="Probable inorganic polyphosphate/atp-NAD kinase, domain 1"/>
    <property type="match status" value="1"/>
</dbReference>
<dbReference type="GO" id="GO:0006741">
    <property type="term" value="P:NADP+ biosynthetic process"/>
    <property type="evidence" value="ECO:0007669"/>
    <property type="project" value="UniProtKB-UniRule"/>
</dbReference>
<evidence type="ECO:0000256" key="1">
    <source>
        <dbReference type="ARBA" id="ARBA00022679"/>
    </source>
</evidence>
<dbReference type="SUPFAM" id="SSF111331">
    <property type="entry name" value="NAD kinase/diacylglycerol kinase-like"/>
    <property type="match status" value="1"/>
</dbReference>
<comment type="similarity">
    <text evidence="6">Belongs to the NAD kinase family.</text>
</comment>
<dbReference type="GO" id="GO:0005524">
    <property type="term" value="F:ATP binding"/>
    <property type="evidence" value="ECO:0007669"/>
    <property type="project" value="UniProtKB-KW"/>
</dbReference>
<accession>A0A8J3E929</accession>
<keyword evidence="1 6" id="KW-0808">Transferase</keyword>
<dbReference type="InterPro" id="IPR017437">
    <property type="entry name" value="ATP-NAD_kinase_PpnK-typ_C"/>
</dbReference>
<comment type="caution">
    <text evidence="6">Lacks conserved residue(s) required for the propagation of feature annotation.</text>
</comment>
<dbReference type="GO" id="GO:0046872">
    <property type="term" value="F:metal ion binding"/>
    <property type="evidence" value="ECO:0007669"/>
    <property type="project" value="UniProtKB-UniRule"/>
</dbReference>
<comment type="catalytic activity">
    <reaction evidence="5 6">
        <text>NAD(+) + ATP = ADP + NADP(+) + H(+)</text>
        <dbReference type="Rhea" id="RHEA:18629"/>
        <dbReference type="ChEBI" id="CHEBI:15378"/>
        <dbReference type="ChEBI" id="CHEBI:30616"/>
        <dbReference type="ChEBI" id="CHEBI:57540"/>
        <dbReference type="ChEBI" id="CHEBI:58349"/>
        <dbReference type="ChEBI" id="CHEBI:456216"/>
        <dbReference type="EC" id="2.7.1.23"/>
    </reaction>
</comment>
<evidence type="ECO:0000313" key="8">
    <source>
        <dbReference type="Proteomes" id="UP000636949"/>
    </source>
</evidence>
<keyword evidence="3 6" id="KW-0521">NADP</keyword>
<evidence type="ECO:0000256" key="5">
    <source>
        <dbReference type="ARBA" id="ARBA00047925"/>
    </source>
</evidence>
<comment type="subcellular location">
    <subcellularLocation>
        <location evidence="6">Cytoplasm</location>
    </subcellularLocation>
</comment>
<dbReference type="EMBL" id="BMJS01000014">
    <property type="protein sequence ID" value="GGF98351.1"/>
    <property type="molecule type" value="Genomic_DNA"/>
</dbReference>
<sequence>MGFIFKKIAIIGTHDNPAVAETVEYLAHTLIEHSARIYLEAETAESLDHRFGEGYDLKAIAKHCDVAVVVGGDGNFLNAARSLSLLSSIPIVGINRGKLGFLTDINPDELSTRLFDVLEGNYQQEQRFMLQASIKSDICPPEKTVALNDIVIAAGQHSRLFQMHVHIDGRYAFDQRADGMIVATPTGSTAHALSAGGPIMHPGLDAIVMVPMFSHSLNSRPIVLNANCDIQITIGEYNNPEPSLSFDGHMKLQLTPGDTIKLSRCPKSVTILHPLDYDYFHSLRSKLHWGKMLFP</sequence>
<organism evidence="7 8">
    <name type="scientific">Cysteiniphilum litorale</name>
    <dbReference type="NCBI Taxonomy" id="2056700"/>
    <lineage>
        <taxon>Bacteria</taxon>
        <taxon>Pseudomonadati</taxon>
        <taxon>Pseudomonadota</taxon>
        <taxon>Gammaproteobacteria</taxon>
        <taxon>Thiotrichales</taxon>
        <taxon>Fastidiosibacteraceae</taxon>
        <taxon>Cysteiniphilum</taxon>
    </lineage>
</organism>
<keyword evidence="6" id="KW-0547">Nucleotide-binding</keyword>
<dbReference type="RefSeq" id="WP_117002664.1">
    <property type="nucleotide sequence ID" value="NZ_BMJS01000014.1"/>
</dbReference>
<dbReference type="EC" id="2.7.1.23" evidence="6"/>
<dbReference type="InterPro" id="IPR002504">
    <property type="entry name" value="NADK"/>
</dbReference>
<comment type="cofactor">
    <cofactor evidence="6">
        <name>a divalent metal cation</name>
        <dbReference type="ChEBI" id="CHEBI:60240"/>
    </cofactor>
</comment>
<evidence type="ECO:0000313" key="7">
    <source>
        <dbReference type="EMBL" id="GGF98351.1"/>
    </source>
</evidence>
<feature type="binding site" evidence="6">
    <location>
        <begin position="189"/>
        <end position="194"/>
    </location>
    <ligand>
        <name>NAD(+)</name>
        <dbReference type="ChEBI" id="CHEBI:57540"/>
    </ligand>
</feature>
<feature type="binding site" evidence="6">
    <location>
        <position position="159"/>
    </location>
    <ligand>
        <name>NAD(+)</name>
        <dbReference type="ChEBI" id="CHEBI:57540"/>
    </ligand>
</feature>
<keyword evidence="6" id="KW-0067">ATP-binding</keyword>
<feature type="binding site" evidence="6">
    <location>
        <position position="176"/>
    </location>
    <ligand>
        <name>NAD(+)</name>
        <dbReference type="ChEBI" id="CHEBI:57540"/>
    </ligand>
</feature>
<proteinExistence type="inferred from homology"/>
<gene>
    <name evidence="6 7" type="primary">nadK</name>
    <name evidence="7" type="ORF">GCM10010995_14490</name>
</gene>
<reference evidence="7" key="1">
    <citation type="journal article" date="2014" name="Int. J. Syst. Evol. Microbiol.">
        <title>Complete genome sequence of Corynebacterium casei LMG S-19264T (=DSM 44701T), isolated from a smear-ripened cheese.</title>
        <authorList>
            <consortium name="US DOE Joint Genome Institute (JGI-PGF)"/>
            <person name="Walter F."/>
            <person name="Albersmeier A."/>
            <person name="Kalinowski J."/>
            <person name="Ruckert C."/>
        </authorList>
    </citation>
    <scope>NUCLEOTIDE SEQUENCE</scope>
    <source>
        <strain evidence="7">CGMCC 1.15758</strain>
    </source>
</reference>
<feature type="binding site" evidence="6">
    <location>
        <begin position="73"/>
        <end position="74"/>
    </location>
    <ligand>
        <name>NAD(+)</name>
        <dbReference type="ChEBI" id="CHEBI:57540"/>
    </ligand>
</feature>
<evidence type="ECO:0000256" key="6">
    <source>
        <dbReference type="HAMAP-Rule" id="MF_00361"/>
    </source>
</evidence>
<feature type="active site" description="Proton acceptor" evidence="6">
    <location>
        <position position="73"/>
    </location>
</feature>
<evidence type="ECO:0000256" key="2">
    <source>
        <dbReference type="ARBA" id="ARBA00022777"/>
    </source>
</evidence>